<feature type="transmembrane region" description="Helical" evidence="8">
    <location>
        <begin position="42"/>
        <end position="59"/>
    </location>
</feature>
<dbReference type="GO" id="GO:0016020">
    <property type="term" value="C:membrane"/>
    <property type="evidence" value="ECO:0007669"/>
    <property type="project" value="UniProtKB-SubCell"/>
</dbReference>
<evidence type="ECO:0000256" key="8">
    <source>
        <dbReference type="SAM" id="Phobius"/>
    </source>
</evidence>
<dbReference type="PANTHER" id="PTHR31595:SF57">
    <property type="entry name" value="OS04G0481900 PROTEIN"/>
    <property type="match status" value="1"/>
</dbReference>
<dbReference type="RefSeq" id="XP_007405901.1">
    <property type="nucleotide sequence ID" value="XM_007405839.1"/>
</dbReference>
<evidence type="ECO:0000256" key="6">
    <source>
        <dbReference type="ARBA" id="ARBA00022989"/>
    </source>
</evidence>
<protein>
    <recommendedName>
        <fullName evidence="9">Wax synthase domain-containing protein</fullName>
    </recommendedName>
</protein>
<dbReference type="InterPro" id="IPR044851">
    <property type="entry name" value="Wax_synthase"/>
</dbReference>
<keyword evidence="7 8" id="KW-0472">Membrane</keyword>
<feature type="domain" description="Wax synthase" evidence="9">
    <location>
        <begin position="315"/>
        <end position="402"/>
    </location>
</feature>
<feature type="transmembrane region" description="Helical" evidence="8">
    <location>
        <begin position="71"/>
        <end position="93"/>
    </location>
</feature>
<proteinExistence type="inferred from homology"/>
<dbReference type="EMBL" id="GL883094">
    <property type="protein sequence ID" value="EGG10431.1"/>
    <property type="molecule type" value="Genomic_DNA"/>
</dbReference>
<comment type="pathway">
    <text evidence="2">Secondary metabolite biosynthesis.</text>
</comment>
<dbReference type="VEuPathDB" id="FungiDB:MELLADRAFT_102998"/>
<sequence length="488" mass="55256">MSALISMMYESKIWNYTALPVLLIQASMLHPHYESNEMYRTIRFMLAPIIIYLTISSQHDRMFKPLEDFVHMNYALVAIPSFHVIAITLQYAYQRGPVLLNDLGKKKRSQDYNQSENSLISDESESADTTCSESTEVIKTPLKLNHNQLLQKSKYIIKSKRRLLVDSPSPSWGEIVKFSSNLITSPRGLQYVWAPPSYVCSRAPKKSIAKFVWEQTSWLILNQIGLIIEAAFAVPATQHPSGPHGYMTEVLGIPDSSLLQICSDYIGLAFYGSIGYHALTIAAACINLIELLWYTLASRLLPDEFAPAPFDTTLYPHLFNYPNFKTSITEFWSRGWHCVFRTNFVFLGSEPFGRIAKPFGPRAVRLASMMGAMLISGLMHEWGTIFVANRIDWNFEATRFFLMMGVGVAIESILKTTLGFKFSGVLGNIWVFSWFGFWGNPFMKVWLDRGVGSSGITCPCEITDWPLARFLVPLGPLLPDSVFKHVTF</sequence>
<name>F4RA81_MELLP</name>
<evidence type="ECO:0000256" key="1">
    <source>
        <dbReference type="ARBA" id="ARBA00004141"/>
    </source>
</evidence>
<dbReference type="OrthoDB" id="1077582at2759"/>
<dbReference type="AlphaFoldDB" id="F4RA81"/>
<evidence type="ECO:0000256" key="5">
    <source>
        <dbReference type="ARBA" id="ARBA00022692"/>
    </source>
</evidence>
<dbReference type="InParanoid" id="F4RA81"/>
<comment type="similarity">
    <text evidence="3">Belongs to the wax synthase family.</text>
</comment>
<dbReference type="InterPro" id="IPR032805">
    <property type="entry name" value="Wax_synthase_dom"/>
</dbReference>
<dbReference type="Proteomes" id="UP000001072">
    <property type="component" value="Unassembled WGS sequence"/>
</dbReference>
<evidence type="ECO:0000313" key="10">
    <source>
        <dbReference type="EMBL" id="EGG10431.1"/>
    </source>
</evidence>
<gene>
    <name evidence="10" type="ORF">MELLADRAFT_102998</name>
</gene>
<evidence type="ECO:0000256" key="7">
    <source>
        <dbReference type="ARBA" id="ARBA00023136"/>
    </source>
</evidence>
<evidence type="ECO:0000259" key="9">
    <source>
        <dbReference type="Pfam" id="PF13813"/>
    </source>
</evidence>
<dbReference type="Pfam" id="PF13813">
    <property type="entry name" value="MBOAT_2"/>
    <property type="match status" value="1"/>
</dbReference>
<keyword evidence="11" id="KW-1185">Reference proteome</keyword>
<feature type="transmembrane region" description="Helical" evidence="8">
    <location>
        <begin position="13"/>
        <end position="30"/>
    </location>
</feature>
<keyword evidence="6 8" id="KW-1133">Transmembrane helix</keyword>
<dbReference type="HOGENOM" id="CLU_633232_0_0_1"/>
<organism evidence="11">
    <name type="scientific">Melampsora larici-populina (strain 98AG31 / pathotype 3-4-7)</name>
    <name type="common">Poplar leaf rust fungus</name>
    <dbReference type="NCBI Taxonomy" id="747676"/>
    <lineage>
        <taxon>Eukaryota</taxon>
        <taxon>Fungi</taxon>
        <taxon>Dikarya</taxon>
        <taxon>Basidiomycota</taxon>
        <taxon>Pucciniomycotina</taxon>
        <taxon>Pucciniomycetes</taxon>
        <taxon>Pucciniales</taxon>
        <taxon>Melampsoraceae</taxon>
        <taxon>Melampsora</taxon>
    </lineage>
</organism>
<reference evidence="11" key="1">
    <citation type="journal article" date="2011" name="Proc. Natl. Acad. Sci. U.S.A.">
        <title>Obligate biotrophy features unraveled by the genomic analysis of rust fungi.</title>
        <authorList>
            <person name="Duplessis S."/>
            <person name="Cuomo C.A."/>
            <person name="Lin Y.-C."/>
            <person name="Aerts A."/>
            <person name="Tisserant E."/>
            <person name="Veneault-Fourrey C."/>
            <person name="Joly D.L."/>
            <person name="Hacquard S."/>
            <person name="Amselem J."/>
            <person name="Cantarel B.L."/>
            <person name="Chiu R."/>
            <person name="Coutinho P.M."/>
            <person name="Feau N."/>
            <person name="Field M."/>
            <person name="Frey P."/>
            <person name="Gelhaye E."/>
            <person name="Goldberg J."/>
            <person name="Grabherr M.G."/>
            <person name="Kodira C.D."/>
            <person name="Kohler A."/>
            <person name="Kuees U."/>
            <person name="Lindquist E.A."/>
            <person name="Lucas S.M."/>
            <person name="Mago R."/>
            <person name="Mauceli E."/>
            <person name="Morin E."/>
            <person name="Murat C."/>
            <person name="Pangilinan J.L."/>
            <person name="Park R."/>
            <person name="Pearson M."/>
            <person name="Quesneville H."/>
            <person name="Rouhier N."/>
            <person name="Sakthikumar S."/>
            <person name="Salamov A.A."/>
            <person name="Schmutz J."/>
            <person name="Selles B."/>
            <person name="Shapiro H."/>
            <person name="Tanguay P."/>
            <person name="Tuskan G.A."/>
            <person name="Henrissat B."/>
            <person name="Van de Peer Y."/>
            <person name="Rouze P."/>
            <person name="Ellis J.G."/>
            <person name="Dodds P.N."/>
            <person name="Schein J.E."/>
            <person name="Zhong S."/>
            <person name="Hamelin R.C."/>
            <person name="Grigoriev I.V."/>
            <person name="Szabo L.J."/>
            <person name="Martin F."/>
        </authorList>
    </citation>
    <scope>NUCLEOTIDE SEQUENCE [LARGE SCALE GENOMIC DNA]</scope>
    <source>
        <strain evidence="11">98AG31 / pathotype 3-4-7</strain>
    </source>
</reference>
<comment type="subcellular location">
    <subcellularLocation>
        <location evidence="1">Membrane</location>
        <topology evidence="1">Multi-pass membrane protein</topology>
    </subcellularLocation>
</comment>
<keyword evidence="4" id="KW-0808">Transferase</keyword>
<dbReference type="KEGG" id="mlr:MELLADRAFT_102998"/>
<evidence type="ECO:0000256" key="3">
    <source>
        <dbReference type="ARBA" id="ARBA00007282"/>
    </source>
</evidence>
<dbReference type="eggNOG" id="ENOG502SAAK">
    <property type="taxonomic scope" value="Eukaryota"/>
</dbReference>
<evidence type="ECO:0000313" key="11">
    <source>
        <dbReference type="Proteomes" id="UP000001072"/>
    </source>
</evidence>
<keyword evidence="5 8" id="KW-0812">Transmembrane</keyword>
<accession>F4RA81</accession>
<dbReference type="GeneID" id="18921839"/>
<evidence type="ECO:0000256" key="4">
    <source>
        <dbReference type="ARBA" id="ARBA00022679"/>
    </source>
</evidence>
<dbReference type="GO" id="GO:0008374">
    <property type="term" value="F:O-acyltransferase activity"/>
    <property type="evidence" value="ECO:0007669"/>
    <property type="project" value="InterPro"/>
</dbReference>
<dbReference type="PANTHER" id="PTHR31595">
    <property type="entry name" value="LONG-CHAIN-ALCOHOL O-FATTY-ACYLTRANSFERASE 3-RELATED"/>
    <property type="match status" value="1"/>
</dbReference>
<dbReference type="GO" id="GO:0006629">
    <property type="term" value="P:lipid metabolic process"/>
    <property type="evidence" value="ECO:0007669"/>
    <property type="project" value="InterPro"/>
</dbReference>
<evidence type="ECO:0000256" key="2">
    <source>
        <dbReference type="ARBA" id="ARBA00005179"/>
    </source>
</evidence>